<dbReference type="GO" id="GO:0006626">
    <property type="term" value="P:protein targeting to mitochondrion"/>
    <property type="evidence" value="ECO:0007669"/>
    <property type="project" value="TreeGrafter"/>
</dbReference>
<dbReference type="PaxDb" id="67767-A0A0J7KSW5"/>
<evidence type="ECO:0000256" key="3">
    <source>
        <dbReference type="ARBA" id="ARBA00022737"/>
    </source>
</evidence>
<proteinExistence type="predicted"/>
<sequence length="489" mass="56357">MGNEEVDIISVAQKPEKKTLLERYNIPVEHLSYEFISGCTDEKTLERIVLILRIKPTSAILRKAEPVLRRNMLNADERQEIDDDISNWTCEMQSREKDLNKGKAVLTNDPCAQPDIREIKLNIAKDKKTRSNEKRRDKPKRISSCDYAAWDKYDVDTEINRLDLQDEQRQAEIKRIQERQKELNKMNRMAHKATVDKLSLTGTEINVMAEQEREKGNEAFKAADYEEALRHYNASIEIESNLNAYNNRAMTFIKLQRYEKALNDCNTVLTMDYKNVKALLRRALSLEHLEKAYEALADYEAVLKLEPTNKTAISGVNKLRKPCKSRKIRMNIEEENICGDEDKAKREVKSERTVETNGIKCPKQRVNNDICYCDRAPGSSQSVATKPHLKASYCVETDSNKAAAADAVIVNECEKPKKSIDSSETRMEIKKKTKPKEEKDTLMKRSDLDKNKKIISPENESKIKTSVTPNKITSNEYQKESEKLEMELQ</sequence>
<organism evidence="6 7">
    <name type="scientific">Lasius niger</name>
    <name type="common">Black garden ant</name>
    <dbReference type="NCBI Taxonomy" id="67767"/>
    <lineage>
        <taxon>Eukaryota</taxon>
        <taxon>Metazoa</taxon>
        <taxon>Ecdysozoa</taxon>
        <taxon>Arthropoda</taxon>
        <taxon>Hexapoda</taxon>
        <taxon>Insecta</taxon>
        <taxon>Pterygota</taxon>
        <taxon>Neoptera</taxon>
        <taxon>Endopterygota</taxon>
        <taxon>Hymenoptera</taxon>
        <taxon>Apocrita</taxon>
        <taxon>Aculeata</taxon>
        <taxon>Formicoidea</taxon>
        <taxon>Formicidae</taxon>
        <taxon>Formicinae</taxon>
        <taxon>Lasius</taxon>
        <taxon>Lasius</taxon>
    </lineage>
</organism>
<dbReference type="Pfam" id="PF13181">
    <property type="entry name" value="TPR_8"/>
    <property type="match status" value="1"/>
</dbReference>
<protein>
    <submittedName>
        <fullName evidence="6">Sperm-associated antigen 1</fullName>
    </submittedName>
</protein>
<dbReference type="OrthoDB" id="2942533at2759"/>
<feature type="compositionally biased region" description="Polar residues" evidence="5">
    <location>
        <begin position="464"/>
        <end position="476"/>
    </location>
</feature>
<dbReference type="Proteomes" id="UP000036403">
    <property type="component" value="Unassembled WGS sequence"/>
</dbReference>
<keyword evidence="4" id="KW-0802">TPR repeat</keyword>
<keyword evidence="2" id="KW-0963">Cytoplasm</keyword>
<evidence type="ECO:0000313" key="7">
    <source>
        <dbReference type="Proteomes" id="UP000036403"/>
    </source>
</evidence>
<evidence type="ECO:0000256" key="1">
    <source>
        <dbReference type="ARBA" id="ARBA00004496"/>
    </source>
</evidence>
<dbReference type="EMBL" id="LBMM01003609">
    <property type="protein sequence ID" value="KMQ93324.1"/>
    <property type="molecule type" value="Genomic_DNA"/>
</dbReference>
<dbReference type="AlphaFoldDB" id="A0A0J7KSW5"/>
<keyword evidence="3" id="KW-0677">Repeat</keyword>
<keyword evidence="7" id="KW-1185">Reference proteome</keyword>
<dbReference type="STRING" id="67767.A0A0J7KSW5"/>
<comment type="caution">
    <text evidence="6">The sequence shown here is derived from an EMBL/GenBank/DDBJ whole genome shotgun (WGS) entry which is preliminary data.</text>
</comment>
<reference evidence="6 7" key="1">
    <citation type="submission" date="2015-04" db="EMBL/GenBank/DDBJ databases">
        <title>Lasius niger genome sequencing.</title>
        <authorList>
            <person name="Konorov E.A."/>
            <person name="Nikitin M.A."/>
            <person name="Kirill M.V."/>
            <person name="Chang P."/>
        </authorList>
    </citation>
    <scope>NUCLEOTIDE SEQUENCE [LARGE SCALE GENOMIC DNA]</scope>
    <source>
        <tissue evidence="6">Whole</tissue>
    </source>
</reference>
<dbReference type="PANTHER" id="PTHR45984:SF1">
    <property type="entry name" value="SPAG1 AXONEMAL DYNEIN ASSEMBLY FACTOR"/>
    <property type="match status" value="1"/>
</dbReference>
<feature type="compositionally biased region" description="Basic and acidic residues" evidence="5">
    <location>
        <begin position="477"/>
        <end position="489"/>
    </location>
</feature>
<evidence type="ECO:0000313" key="6">
    <source>
        <dbReference type="EMBL" id="KMQ93324.1"/>
    </source>
</evidence>
<evidence type="ECO:0000256" key="2">
    <source>
        <dbReference type="ARBA" id="ARBA00022490"/>
    </source>
</evidence>
<evidence type="ECO:0000256" key="4">
    <source>
        <dbReference type="ARBA" id="ARBA00022803"/>
    </source>
</evidence>
<dbReference type="GO" id="GO:0005739">
    <property type="term" value="C:mitochondrion"/>
    <property type="evidence" value="ECO:0007669"/>
    <property type="project" value="TreeGrafter"/>
</dbReference>
<dbReference type="SMART" id="SM00028">
    <property type="entry name" value="TPR"/>
    <property type="match status" value="3"/>
</dbReference>
<evidence type="ECO:0000256" key="5">
    <source>
        <dbReference type="SAM" id="MobiDB-lite"/>
    </source>
</evidence>
<accession>A0A0J7KSW5</accession>
<dbReference type="InterPro" id="IPR051982">
    <property type="entry name" value="CiliaryAsmbly_MitoImport"/>
</dbReference>
<feature type="non-terminal residue" evidence="6">
    <location>
        <position position="489"/>
    </location>
</feature>
<dbReference type="GO" id="GO:0031072">
    <property type="term" value="F:heat shock protein binding"/>
    <property type="evidence" value="ECO:0007669"/>
    <property type="project" value="TreeGrafter"/>
</dbReference>
<gene>
    <name evidence="6" type="ORF">RF55_6579</name>
</gene>
<dbReference type="GO" id="GO:0005829">
    <property type="term" value="C:cytosol"/>
    <property type="evidence" value="ECO:0007669"/>
    <property type="project" value="TreeGrafter"/>
</dbReference>
<dbReference type="InterPro" id="IPR019734">
    <property type="entry name" value="TPR_rpt"/>
</dbReference>
<dbReference type="PANTHER" id="PTHR45984">
    <property type="entry name" value="RNA (RNA) POLYMERASE II ASSOCIATED PROTEIN HOMOLOG"/>
    <property type="match status" value="1"/>
</dbReference>
<dbReference type="SUPFAM" id="SSF48452">
    <property type="entry name" value="TPR-like"/>
    <property type="match status" value="1"/>
</dbReference>
<dbReference type="Gene3D" id="1.25.40.10">
    <property type="entry name" value="Tetratricopeptide repeat domain"/>
    <property type="match status" value="1"/>
</dbReference>
<feature type="compositionally biased region" description="Basic and acidic residues" evidence="5">
    <location>
        <begin position="416"/>
        <end position="452"/>
    </location>
</feature>
<name>A0A0J7KSW5_LASNI</name>
<feature type="region of interest" description="Disordered" evidence="5">
    <location>
        <begin position="416"/>
        <end position="489"/>
    </location>
</feature>
<comment type="subcellular location">
    <subcellularLocation>
        <location evidence="1">Cytoplasm</location>
    </subcellularLocation>
</comment>
<dbReference type="InterPro" id="IPR011990">
    <property type="entry name" value="TPR-like_helical_dom_sf"/>
</dbReference>